<feature type="compositionally biased region" description="Polar residues" evidence="1">
    <location>
        <begin position="803"/>
        <end position="820"/>
    </location>
</feature>
<accession>A0A3R7DJ33</accession>
<dbReference type="EMBL" id="NIRI02000042">
    <property type="protein sequence ID" value="KAG5447452.1"/>
    <property type="molecule type" value="Genomic_DNA"/>
</dbReference>
<gene>
    <name evidence="2" type="ORF">CSKR_107493</name>
</gene>
<comment type="caution">
    <text evidence="2">The sequence shown here is derived from an EMBL/GenBank/DDBJ whole genome shotgun (WGS) entry which is preliminary data.</text>
</comment>
<dbReference type="OrthoDB" id="6254858at2759"/>
<keyword evidence="3" id="KW-1185">Reference proteome</keyword>
<feature type="region of interest" description="Disordered" evidence="1">
    <location>
        <begin position="1"/>
        <end position="47"/>
    </location>
</feature>
<feature type="region of interest" description="Disordered" evidence="1">
    <location>
        <begin position="803"/>
        <end position="825"/>
    </location>
</feature>
<feature type="compositionally biased region" description="Polar residues" evidence="1">
    <location>
        <begin position="1"/>
        <end position="17"/>
    </location>
</feature>
<protein>
    <submittedName>
        <fullName evidence="2">Uncharacterized protein</fullName>
    </submittedName>
</protein>
<dbReference type="AlphaFoldDB" id="A0A3R7DJ33"/>
<reference evidence="2 3" key="2">
    <citation type="journal article" date="2021" name="Genomics">
        <title>High-quality reference genome for Clonorchis sinensis.</title>
        <authorList>
            <person name="Young N.D."/>
            <person name="Stroehlein A.J."/>
            <person name="Kinkar L."/>
            <person name="Wang T."/>
            <person name="Sohn W.M."/>
            <person name="Chang B.C.H."/>
            <person name="Kaur P."/>
            <person name="Weisz D."/>
            <person name="Dudchenko O."/>
            <person name="Aiden E.L."/>
            <person name="Korhonen P.K."/>
            <person name="Gasser R.B."/>
        </authorList>
    </citation>
    <scope>NUCLEOTIDE SEQUENCE [LARGE SCALE GENOMIC DNA]</scope>
    <source>
        <strain evidence="2">Cs-k2</strain>
    </source>
</reference>
<evidence type="ECO:0000313" key="3">
    <source>
        <dbReference type="Proteomes" id="UP000286415"/>
    </source>
</evidence>
<evidence type="ECO:0000313" key="2">
    <source>
        <dbReference type="EMBL" id="KAG5447452.1"/>
    </source>
</evidence>
<feature type="region of interest" description="Disordered" evidence="1">
    <location>
        <begin position="100"/>
        <end position="150"/>
    </location>
</feature>
<proteinExistence type="predicted"/>
<reference evidence="2 3" key="1">
    <citation type="journal article" date="2018" name="Biotechnol. Adv.">
        <title>Improved genomic resources and new bioinformatic workflow for the carcinogenic parasite Clonorchis sinensis: Biotechnological implications.</title>
        <authorList>
            <person name="Wang D."/>
            <person name="Korhonen P.K."/>
            <person name="Gasser R.B."/>
            <person name="Young N.D."/>
        </authorList>
    </citation>
    <scope>NUCLEOTIDE SEQUENCE [LARGE SCALE GENOMIC DNA]</scope>
    <source>
        <strain evidence="2">Cs-k2</strain>
    </source>
</reference>
<feature type="compositionally biased region" description="Basic and acidic residues" evidence="1">
    <location>
        <begin position="18"/>
        <end position="27"/>
    </location>
</feature>
<name>A0A3R7DJ33_CLOSI</name>
<sequence length="1002" mass="108314">MVNPTLSDYPTTPLNTEVHSEVGHSKSEPVVLDGTGLSTNEKNRGNYVPTRVECPTNPSEMQITASLPVSQPLLELVTKDYHYSKADACCAMSTALPENIKQNNSQTKSGNSEPKRFSSADTSPLLSKSSPTLTSSTGSTHYTAPPPIQRNVTETMLVSGQLGEVLSPNLSSTPSTSCRWKLGLPKTDLKIGASSCEVADGGPMISSSREVLCSFQPLFSWDPCPNDKAVVTYPVVCSDPTRATSLETDRCEPLSARPAPKVTSTLPAPRCTCRKSRSLSPGPHVIHSSTVIALNHLHCLHNGCVPFRSSSSQQCPVEQHAPDNPGGNLCIHTSIGLNKAPGTCQHTVCCPKFGMHQLVPCEHCQMRKTASSGPGMNGSHGRGTANTAPNRIHNIVALPEKHKQANPVFSASFTVPEASESLSPKYGFVECKVKSGHSAKVAVFSNNRLYDEMNPSELDPPTAVRKDSLGSPEAFGYFSEREAAVCTPNTYAGIQKPPNQDSIQVNPNSTILTCQEKSRTLSPRAASPMGSEQHVSTHPNVIYSAQEHDTFSHCSNYVEMQLSRDSFPSDQQTLASLPGGPLAHFSNNYYASEHMQTVYKWMSSHNKDKSCNKSDFLNCDTLSATEDSSETRRPNLSEPSKVNCVNELPLGQCTNKYTTDLPMITSPVVIEPPVGSQQAIPDQQAISANRSSASTVGVVGESIKKLQAEQSTNHKQITDQASVTSQTGLPQYVSHIEQSRNEPADQSSPASVDHSAHAVKNPSHLFANAKAGFGRHSATLPLLPSPVGTIDYLQHFRKISTASSRSGLEQRGSSTANSSPVPGIWNKSYPSQNGDPRKFAHLETVQTKTVEFTVPNARCRQKGNENQPEKGCNIKPTISGKTLNVRCPVVRNLHSLECGHCRFKTTHSSSDSSFSSVADAGRNTQHEVACVKVDSSTGCSRAISASSYSSRRIRSRWTNLARPIHSAHTKMTSKSKSQSLQSSKNMHTCTPMLCRRLNHRLG</sequence>
<feature type="compositionally biased region" description="Low complexity" evidence="1">
    <location>
        <begin position="122"/>
        <end position="140"/>
    </location>
</feature>
<feature type="compositionally biased region" description="Polar residues" evidence="1">
    <location>
        <begin position="100"/>
        <end position="112"/>
    </location>
</feature>
<dbReference type="Proteomes" id="UP000286415">
    <property type="component" value="Unassembled WGS sequence"/>
</dbReference>
<evidence type="ECO:0000256" key="1">
    <source>
        <dbReference type="SAM" id="MobiDB-lite"/>
    </source>
</evidence>
<dbReference type="InParanoid" id="A0A3R7DJ33"/>
<organism evidence="2 3">
    <name type="scientific">Clonorchis sinensis</name>
    <name type="common">Chinese liver fluke</name>
    <dbReference type="NCBI Taxonomy" id="79923"/>
    <lineage>
        <taxon>Eukaryota</taxon>
        <taxon>Metazoa</taxon>
        <taxon>Spiralia</taxon>
        <taxon>Lophotrochozoa</taxon>
        <taxon>Platyhelminthes</taxon>
        <taxon>Trematoda</taxon>
        <taxon>Digenea</taxon>
        <taxon>Opisthorchiida</taxon>
        <taxon>Opisthorchiata</taxon>
        <taxon>Opisthorchiidae</taxon>
        <taxon>Clonorchis</taxon>
    </lineage>
</organism>